<protein>
    <submittedName>
        <fullName evidence="1">Uncharacterized protein</fullName>
    </submittedName>
</protein>
<name>A0A382LC72_9ZZZZ</name>
<gene>
    <name evidence="1" type="ORF">METZ01_LOCUS286319</name>
</gene>
<evidence type="ECO:0000313" key="1">
    <source>
        <dbReference type="EMBL" id="SVC33465.1"/>
    </source>
</evidence>
<sequence>AVKLLTACQIPKVRQFITRRMATGRDAGKKE</sequence>
<dbReference type="AlphaFoldDB" id="A0A382LC72"/>
<organism evidence="1">
    <name type="scientific">marine metagenome</name>
    <dbReference type="NCBI Taxonomy" id="408172"/>
    <lineage>
        <taxon>unclassified sequences</taxon>
        <taxon>metagenomes</taxon>
        <taxon>ecological metagenomes</taxon>
    </lineage>
</organism>
<proteinExistence type="predicted"/>
<reference evidence="1" key="1">
    <citation type="submission" date="2018-05" db="EMBL/GenBank/DDBJ databases">
        <authorList>
            <person name="Lanie J.A."/>
            <person name="Ng W.-L."/>
            <person name="Kazmierczak K.M."/>
            <person name="Andrzejewski T.M."/>
            <person name="Davidsen T.M."/>
            <person name="Wayne K.J."/>
            <person name="Tettelin H."/>
            <person name="Glass J.I."/>
            <person name="Rusch D."/>
            <person name="Podicherti R."/>
            <person name="Tsui H.-C.T."/>
            <person name="Winkler M.E."/>
        </authorList>
    </citation>
    <scope>NUCLEOTIDE SEQUENCE</scope>
</reference>
<dbReference type="EMBL" id="UINC01085682">
    <property type="protein sequence ID" value="SVC33465.1"/>
    <property type="molecule type" value="Genomic_DNA"/>
</dbReference>
<feature type="non-terminal residue" evidence="1">
    <location>
        <position position="1"/>
    </location>
</feature>
<accession>A0A382LC72</accession>